<name>A0A431V6W7_9GAMM</name>
<evidence type="ECO:0000313" key="2">
    <source>
        <dbReference type="EMBL" id="RTR06379.1"/>
    </source>
</evidence>
<dbReference type="AlphaFoldDB" id="A0A431V6W7"/>
<proteinExistence type="predicted"/>
<comment type="caution">
    <text evidence="2">The sequence shown here is derived from an EMBL/GenBank/DDBJ whole genome shotgun (WGS) entry which is preliminary data.</text>
</comment>
<dbReference type="EMBL" id="RXNS01000002">
    <property type="protein sequence ID" value="RTR06379.1"/>
    <property type="molecule type" value="Genomic_DNA"/>
</dbReference>
<evidence type="ECO:0000313" key="3">
    <source>
        <dbReference type="Proteomes" id="UP000267400"/>
    </source>
</evidence>
<dbReference type="SUPFAM" id="SSF52402">
    <property type="entry name" value="Adenine nucleotide alpha hydrolases-like"/>
    <property type="match status" value="1"/>
</dbReference>
<dbReference type="RefSeq" id="WP_126480738.1">
    <property type="nucleotide sequence ID" value="NZ_RXNS01000002.1"/>
</dbReference>
<protein>
    <submittedName>
        <fullName evidence="2">Universal stress protein</fullName>
    </submittedName>
</protein>
<sequence length="258" mass="27099">MTKADDPREAGADEAMLAAARVLALLDASQHSLAALSLAVELAEREGVELVALYVEDQDLLHSVAFPFAREIGAVSGLARRLTTPQLEASLARQAQRVARALEGAVAGRELRHSLRISRGRVISEALSIAGPGDVMLLGRSGVTSGWGGALGSTSRGLILSAPCPVVIWDDQGIPVAPGPLRVLADPRQGEAGLIPGPLAALFDTLEPIPRSDAATLARRLAVCRNGALLLHRGELETLLGEDPDWLLRLTIPLVVVP</sequence>
<evidence type="ECO:0000259" key="1">
    <source>
        <dbReference type="Pfam" id="PF00582"/>
    </source>
</evidence>
<keyword evidence="3" id="KW-1185">Reference proteome</keyword>
<dbReference type="Proteomes" id="UP000267400">
    <property type="component" value="Unassembled WGS sequence"/>
</dbReference>
<reference evidence="2 3" key="1">
    <citation type="submission" date="2018-12" db="EMBL/GenBank/DDBJ databases">
        <authorList>
            <person name="Yu L."/>
        </authorList>
    </citation>
    <scope>NUCLEOTIDE SEQUENCE [LARGE SCALE GENOMIC DNA]</scope>
    <source>
        <strain evidence="2 3">11S</strain>
    </source>
</reference>
<dbReference type="Pfam" id="PF00582">
    <property type="entry name" value="Usp"/>
    <property type="match status" value="1"/>
</dbReference>
<dbReference type="OrthoDB" id="6361295at2"/>
<feature type="domain" description="UspA" evidence="1">
    <location>
        <begin position="21"/>
        <end position="168"/>
    </location>
</feature>
<dbReference type="CDD" id="cd00293">
    <property type="entry name" value="USP-like"/>
    <property type="match status" value="1"/>
</dbReference>
<accession>A0A431V6W7</accession>
<dbReference type="InterPro" id="IPR006016">
    <property type="entry name" value="UspA"/>
</dbReference>
<dbReference type="Gene3D" id="3.40.50.12370">
    <property type="match status" value="1"/>
</dbReference>
<gene>
    <name evidence="2" type="ORF">EKG36_02585</name>
</gene>
<organism evidence="2 3">
    <name type="scientific">Halomonas nitroreducens</name>
    <dbReference type="NCBI Taxonomy" id="447425"/>
    <lineage>
        <taxon>Bacteria</taxon>
        <taxon>Pseudomonadati</taxon>
        <taxon>Pseudomonadota</taxon>
        <taxon>Gammaproteobacteria</taxon>
        <taxon>Oceanospirillales</taxon>
        <taxon>Halomonadaceae</taxon>
        <taxon>Halomonas</taxon>
    </lineage>
</organism>